<evidence type="ECO:0000256" key="6">
    <source>
        <dbReference type="ARBA" id="ARBA00022519"/>
    </source>
</evidence>
<sequence>MKILPLAGAAVAAIIAISVVSSIVSSNDSEKNQVRVAFFANISHAVPIVGIENGYFEQKLGEMQIKTKIVDSGPEAVEALFANSVDLAYLGPAPFVNGYVKSGGQGIKILTGAANNGASFVIQKDSGILAPSDLAGKKIAAPFIGNTQDVSLRNYLDENGLQSAEKGGNVVIYNIANAEIYTIFAKGDIDAAWVPEPTATMLVEQLGGIRLFQEEDIWPTKKFPSVLLVGRADYIEKHPDIIKKWLEAHDQSISWINQNPNQTESTYIKFYKDHTGKALKENIVHNSFTKIIYTSEIDSDAIRIFAERAYSLGYLGRHGYNLDDIYAKTMEIIPWQS</sequence>
<evidence type="ECO:0000256" key="1">
    <source>
        <dbReference type="ARBA" id="ARBA00004308"/>
    </source>
</evidence>
<dbReference type="GO" id="GO:0042597">
    <property type="term" value="C:periplasmic space"/>
    <property type="evidence" value="ECO:0007669"/>
    <property type="project" value="UniProtKB-SubCell"/>
</dbReference>
<dbReference type="GO" id="GO:0012505">
    <property type="term" value="C:endomembrane system"/>
    <property type="evidence" value="ECO:0007669"/>
    <property type="project" value="UniProtKB-SubCell"/>
</dbReference>
<evidence type="ECO:0000313" key="11">
    <source>
        <dbReference type="Proteomes" id="UP000266745"/>
    </source>
</evidence>
<evidence type="ECO:0000259" key="9">
    <source>
        <dbReference type="SMART" id="SM00062"/>
    </source>
</evidence>
<gene>
    <name evidence="10" type="ORF">SU86_009100</name>
</gene>
<keyword evidence="5" id="KW-1003">Cell membrane</keyword>
<dbReference type="SMART" id="SM00062">
    <property type="entry name" value="PBPb"/>
    <property type="match status" value="1"/>
</dbReference>
<dbReference type="CDD" id="cd13553">
    <property type="entry name" value="PBP2_NrtA_CpmA_like"/>
    <property type="match status" value="1"/>
</dbReference>
<reference evidence="10 11" key="1">
    <citation type="journal article" date="2016" name="Sci. Rep.">
        <title>A novel ammonia-oxidizing archaeon from wastewater treatment plant: Its enrichment, physiological and genomic characteristics.</title>
        <authorList>
            <person name="Li Y."/>
            <person name="Ding K."/>
            <person name="Wen X."/>
            <person name="Zhang B."/>
            <person name="Shen B."/>
            <person name="Yang Y."/>
        </authorList>
    </citation>
    <scope>NUCLEOTIDE SEQUENCE [LARGE SCALE GENOMIC DNA]</scope>
    <source>
        <strain evidence="10 11">SAT1</strain>
    </source>
</reference>
<name>A0A3G1B2Y8_9ARCH</name>
<protein>
    <submittedName>
        <fullName evidence="10">Sulfate ABC transporter substrate-binding protein</fullName>
    </submittedName>
</protein>
<keyword evidence="6" id="KW-0997">Cell inner membrane</keyword>
<dbReference type="NCBIfam" id="TIGR01728">
    <property type="entry name" value="SsuA_fam"/>
    <property type="match status" value="1"/>
</dbReference>
<dbReference type="GeneID" id="24874719"/>
<evidence type="ECO:0000256" key="8">
    <source>
        <dbReference type="ARBA" id="ARBA00023136"/>
    </source>
</evidence>
<dbReference type="PANTHER" id="PTHR30024">
    <property type="entry name" value="ALIPHATIC SULFONATES-BINDING PROTEIN-RELATED"/>
    <property type="match status" value="1"/>
</dbReference>
<proteinExistence type="inferred from homology"/>
<evidence type="ECO:0000256" key="4">
    <source>
        <dbReference type="ARBA" id="ARBA00022448"/>
    </source>
</evidence>
<evidence type="ECO:0000313" key="10">
    <source>
        <dbReference type="EMBL" id="AJZ76484.1"/>
    </source>
</evidence>
<evidence type="ECO:0000256" key="2">
    <source>
        <dbReference type="ARBA" id="ARBA00004418"/>
    </source>
</evidence>
<dbReference type="EMBL" id="CP011097">
    <property type="protein sequence ID" value="AJZ76484.1"/>
    <property type="molecule type" value="Genomic_DNA"/>
</dbReference>
<dbReference type="AlphaFoldDB" id="A0A3G1B2Y8"/>
<dbReference type="KEGG" id="tah:SU86_009100"/>
<dbReference type="InterPro" id="IPR044527">
    <property type="entry name" value="NrtA/CpmA_ABC-bd_dom"/>
</dbReference>
<dbReference type="Pfam" id="PF13379">
    <property type="entry name" value="NMT1_2"/>
    <property type="match status" value="1"/>
</dbReference>
<comment type="similarity">
    <text evidence="3">Belongs to the bacterial solute-binding protein SsuA/TauA family.</text>
</comment>
<keyword evidence="4" id="KW-0813">Transport</keyword>
<dbReference type="SUPFAM" id="SSF53850">
    <property type="entry name" value="Periplasmic binding protein-like II"/>
    <property type="match status" value="1"/>
</dbReference>
<dbReference type="STRING" id="1603555.SU86_009100"/>
<keyword evidence="8" id="KW-0472">Membrane</keyword>
<dbReference type="Gene3D" id="3.40.190.10">
    <property type="entry name" value="Periplasmic binding protein-like II"/>
    <property type="match status" value="2"/>
</dbReference>
<keyword evidence="11" id="KW-1185">Reference proteome</keyword>
<evidence type="ECO:0000256" key="7">
    <source>
        <dbReference type="ARBA" id="ARBA00022729"/>
    </source>
</evidence>
<keyword evidence="7" id="KW-0732">Signal</keyword>
<dbReference type="RefSeq" id="WP_048187286.1">
    <property type="nucleotide sequence ID" value="NZ_CP011097.1"/>
</dbReference>
<accession>A0A3G1B2Y8</accession>
<dbReference type="InterPro" id="IPR010067">
    <property type="entry name" value="ABC_SsuA_sub-bd"/>
</dbReference>
<dbReference type="GO" id="GO:0016020">
    <property type="term" value="C:membrane"/>
    <property type="evidence" value="ECO:0007669"/>
    <property type="project" value="InterPro"/>
</dbReference>
<feature type="domain" description="Solute-binding protein family 3/N-terminal" evidence="9">
    <location>
        <begin position="33"/>
        <end position="259"/>
    </location>
</feature>
<organism evidence="10 11">
    <name type="scientific">Candidatus Nitrosotenuis cloacae</name>
    <dbReference type="NCBI Taxonomy" id="1603555"/>
    <lineage>
        <taxon>Archaea</taxon>
        <taxon>Nitrososphaerota</taxon>
        <taxon>Candidatus Nitrosotenuis</taxon>
    </lineage>
</organism>
<evidence type="ECO:0000256" key="5">
    <source>
        <dbReference type="ARBA" id="ARBA00022475"/>
    </source>
</evidence>
<evidence type="ECO:0000256" key="3">
    <source>
        <dbReference type="ARBA" id="ARBA00010742"/>
    </source>
</evidence>
<dbReference type="PANTHER" id="PTHR30024:SF47">
    <property type="entry name" value="TAURINE-BINDING PERIPLASMIC PROTEIN"/>
    <property type="match status" value="1"/>
</dbReference>
<dbReference type="InterPro" id="IPR001638">
    <property type="entry name" value="Solute-binding_3/MltF_N"/>
</dbReference>
<dbReference type="OrthoDB" id="10037at2157"/>
<comment type="subcellular location">
    <subcellularLocation>
        <location evidence="1">Endomembrane system</location>
    </subcellularLocation>
    <subcellularLocation>
        <location evidence="2">Periplasm</location>
    </subcellularLocation>
</comment>
<dbReference type="GO" id="GO:0042626">
    <property type="term" value="F:ATPase-coupled transmembrane transporter activity"/>
    <property type="evidence" value="ECO:0007669"/>
    <property type="project" value="InterPro"/>
</dbReference>
<dbReference type="Proteomes" id="UP000266745">
    <property type="component" value="Chromosome"/>
</dbReference>